<name>A0ACA9R3W1_9GLOM</name>
<comment type="caution">
    <text evidence="1">The sequence shown here is derived from an EMBL/GenBank/DDBJ whole genome shotgun (WGS) entry which is preliminary data.</text>
</comment>
<keyword evidence="2" id="KW-1185">Reference proteome</keyword>
<accession>A0ACA9R3W1</accession>
<reference evidence="1" key="1">
    <citation type="submission" date="2021-06" db="EMBL/GenBank/DDBJ databases">
        <authorList>
            <person name="Kallberg Y."/>
            <person name="Tangrot J."/>
            <person name="Rosling A."/>
        </authorList>
    </citation>
    <scope>NUCLEOTIDE SEQUENCE</scope>
    <source>
        <strain evidence="1">CL356</strain>
    </source>
</reference>
<dbReference type="EMBL" id="CAJVPT010068118">
    <property type="protein sequence ID" value="CAG8776000.1"/>
    <property type="molecule type" value="Genomic_DNA"/>
</dbReference>
<evidence type="ECO:0000313" key="1">
    <source>
        <dbReference type="EMBL" id="CAG8776000.1"/>
    </source>
</evidence>
<gene>
    <name evidence="1" type="ORF">ACOLOM_LOCUS14091</name>
</gene>
<protein>
    <submittedName>
        <fullName evidence="1">11161_t:CDS:1</fullName>
    </submittedName>
</protein>
<feature type="non-terminal residue" evidence="1">
    <location>
        <position position="141"/>
    </location>
</feature>
<proteinExistence type="predicted"/>
<feature type="non-terminal residue" evidence="1">
    <location>
        <position position="1"/>
    </location>
</feature>
<sequence>CTNDDVMDIRGDGGFAKYLSLDEFIKLLSKKPKREVKLPEDWRNTIEDYYKETTKSGSKKSISDWIRITEELNVLKEEDSEELIKLKKYLNRVMLSLVESFTKYIPDINASTTSEHHYWSEFGHRFFSRALQEFVGVDWRA</sequence>
<evidence type="ECO:0000313" key="2">
    <source>
        <dbReference type="Proteomes" id="UP000789525"/>
    </source>
</evidence>
<organism evidence="1 2">
    <name type="scientific">Acaulospora colombiana</name>
    <dbReference type="NCBI Taxonomy" id="27376"/>
    <lineage>
        <taxon>Eukaryota</taxon>
        <taxon>Fungi</taxon>
        <taxon>Fungi incertae sedis</taxon>
        <taxon>Mucoromycota</taxon>
        <taxon>Glomeromycotina</taxon>
        <taxon>Glomeromycetes</taxon>
        <taxon>Diversisporales</taxon>
        <taxon>Acaulosporaceae</taxon>
        <taxon>Acaulospora</taxon>
    </lineage>
</organism>
<dbReference type="Proteomes" id="UP000789525">
    <property type="component" value="Unassembled WGS sequence"/>
</dbReference>